<dbReference type="GO" id="GO:0051301">
    <property type="term" value="P:cell division"/>
    <property type="evidence" value="ECO:0007669"/>
    <property type="project" value="InterPro"/>
</dbReference>
<keyword evidence="1" id="KW-0812">Transmembrane</keyword>
<dbReference type="InterPro" id="IPR039076">
    <property type="entry name" value="DivIC"/>
</dbReference>
<evidence type="ECO:0000313" key="2">
    <source>
        <dbReference type="EMBL" id="EOT84203.1"/>
    </source>
</evidence>
<feature type="transmembrane region" description="Helical" evidence="1">
    <location>
        <begin position="38"/>
        <end position="57"/>
    </location>
</feature>
<dbReference type="PANTHER" id="PTHR40027">
    <property type="entry name" value="CELL DIVISION PROTEIN DIVIC"/>
    <property type="match status" value="1"/>
</dbReference>
<dbReference type="eggNOG" id="COG2919">
    <property type="taxonomic scope" value="Bacteria"/>
</dbReference>
<keyword evidence="1" id="KW-1133">Transmembrane helix</keyword>
<dbReference type="STRING" id="1140003.OMY_02238"/>
<reference evidence="2 3" key="1">
    <citation type="submission" date="2013-03" db="EMBL/GenBank/DDBJ databases">
        <title>The Genome Sequence of Enterococcus sulfureus ATCC_49903 (PacBio/Illumina hybrid assembly).</title>
        <authorList>
            <consortium name="The Broad Institute Genomics Platform"/>
            <consortium name="The Broad Institute Genome Sequencing Center for Infectious Disease"/>
            <person name="Earl A."/>
            <person name="Russ C."/>
            <person name="Gilmore M."/>
            <person name="Surin D."/>
            <person name="Walker B."/>
            <person name="Young S."/>
            <person name="Zeng Q."/>
            <person name="Gargeya S."/>
            <person name="Fitzgerald M."/>
            <person name="Haas B."/>
            <person name="Abouelleil A."/>
            <person name="Allen A.W."/>
            <person name="Alvarado L."/>
            <person name="Arachchi H.M."/>
            <person name="Berlin A.M."/>
            <person name="Chapman S.B."/>
            <person name="Gainer-Dewar J."/>
            <person name="Goldberg J."/>
            <person name="Griggs A."/>
            <person name="Gujja S."/>
            <person name="Hansen M."/>
            <person name="Howarth C."/>
            <person name="Imamovic A."/>
            <person name="Ireland A."/>
            <person name="Larimer J."/>
            <person name="McCowan C."/>
            <person name="Murphy C."/>
            <person name="Pearson M."/>
            <person name="Poon T.W."/>
            <person name="Priest M."/>
            <person name="Roberts A."/>
            <person name="Saif S."/>
            <person name="Shea T."/>
            <person name="Sisk P."/>
            <person name="Sykes S."/>
            <person name="Wortman J."/>
            <person name="Nusbaum C."/>
            <person name="Birren B."/>
        </authorList>
    </citation>
    <scope>NUCLEOTIDE SEQUENCE [LARGE SCALE GENOMIC DNA]</scope>
    <source>
        <strain evidence="2 3">ATCC 49903</strain>
    </source>
</reference>
<accession>S0P5W6</accession>
<keyword evidence="3" id="KW-1185">Reference proteome</keyword>
<dbReference type="PANTHER" id="PTHR40027:SF1">
    <property type="entry name" value="CELL DIVISION PROTEIN DIVIC"/>
    <property type="match status" value="1"/>
</dbReference>
<dbReference type="EMBL" id="ASWO01000004">
    <property type="protein sequence ID" value="EOT84203.1"/>
    <property type="molecule type" value="Genomic_DNA"/>
</dbReference>
<dbReference type="OrthoDB" id="2991180at2"/>
<evidence type="ECO:0008006" key="4">
    <source>
        <dbReference type="Google" id="ProtNLM"/>
    </source>
</evidence>
<name>S0P5W6_9ENTE</name>
<dbReference type="AlphaFoldDB" id="S0P5W6"/>
<organism evidence="2 3">
    <name type="scientific">Enterococcus sulfureus ATCC 49903</name>
    <dbReference type="NCBI Taxonomy" id="1140003"/>
    <lineage>
        <taxon>Bacteria</taxon>
        <taxon>Bacillati</taxon>
        <taxon>Bacillota</taxon>
        <taxon>Bacilli</taxon>
        <taxon>Lactobacillales</taxon>
        <taxon>Enterococcaceae</taxon>
        <taxon>Enterococcus</taxon>
    </lineage>
</organism>
<keyword evidence="1" id="KW-0472">Membrane</keyword>
<evidence type="ECO:0000256" key="1">
    <source>
        <dbReference type="SAM" id="Phobius"/>
    </source>
</evidence>
<dbReference type="Pfam" id="PF04977">
    <property type="entry name" value="DivIC"/>
    <property type="match status" value="1"/>
</dbReference>
<dbReference type="RefSeq" id="WP_016186654.1">
    <property type="nucleotide sequence ID" value="NZ_ASWO01000004.1"/>
</dbReference>
<evidence type="ECO:0000313" key="3">
    <source>
        <dbReference type="Proteomes" id="UP000015961"/>
    </source>
</evidence>
<sequence length="133" mass="15607">MKKQKKSNVAYLPTDFAKEQYANYAKQQRQVIYRRRRLFVIFAVAAVVAILFGISLLRDFSRLHQLETYQDKTIVQKAETDQQITSLKKDVALLEDDDYVAKLARSRYFYSKEGEINFRLPDSVTQSQEETTK</sequence>
<gene>
    <name evidence="2" type="ORF">I573_01104</name>
</gene>
<protein>
    <recommendedName>
        <fullName evidence="4">Septum formation initiator</fullName>
    </recommendedName>
</protein>
<dbReference type="Proteomes" id="UP000015961">
    <property type="component" value="Unassembled WGS sequence"/>
</dbReference>
<proteinExistence type="predicted"/>
<comment type="caution">
    <text evidence="2">The sequence shown here is derived from an EMBL/GenBank/DDBJ whole genome shotgun (WGS) entry which is preliminary data.</text>
</comment>
<dbReference type="InterPro" id="IPR007060">
    <property type="entry name" value="FtsL/DivIC"/>
</dbReference>
<dbReference type="PATRIC" id="fig|1140003.3.peg.2150"/>